<dbReference type="STRING" id="341036.SAMN05660649_00929"/>
<dbReference type="SUPFAM" id="SSF56507">
    <property type="entry name" value="Methionine synthase activation domain-like"/>
    <property type="match status" value="1"/>
</dbReference>
<dbReference type="GO" id="GO:0008705">
    <property type="term" value="F:methionine synthase activity"/>
    <property type="evidence" value="ECO:0007669"/>
    <property type="project" value="InterPro"/>
</dbReference>
<dbReference type="AlphaFoldDB" id="A0A1I2PJA8"/>
<reference evidence="2" key="1">
    <citation type="submission" date="2016-10" db="EMBL/GenBank/DDBJ databases">
        <authorList>
            <person name="Varghese N."/>
            <person name="Submissions S."/>
        </authorList>
    </citation>
    <scope>NUCLEOTIDE SEQUENCE [LARGE SCALE GENOMIC DNA]</scope>
    <source>
        <strain evidence="2">DSM 17038</strain>
    </source>
</reference>
<gene>
    <name evidence="1" type="ORF">SAMN05660649_00929</name>
</gene>
<evidence type="ECO:0000313" key="1">
    <source>
        <dbReference type="EMBL" id="SFG16124.1"/>
    </source>
</evidence>
<accession>A0A1I2PJA8</accession>
<sequence>MTEPKIWEMPLPDVRVEDLFQAEGAVYHKRPPRPSTLELHRRALAEASALVRPVLIWREVEILGAGERELLLEGGQKLTSRLLAEVAGTAEKLIFFAMTIGSTLDDREDNYIKSGKTLEAFALDAAGTAYTVKSSMSAVNKIEEHCRRAVLQTTFPMGPGHSYWPSLEDLQTIFHFLRPGQIGLRLTDSNLMMPRKSIAMVMGVGRGLPDYQGKTHCDFCSLRQKCQLSHFGLDMLTE</sequence>
<dbReference type="InterPro" id="IPR037010">
    <property type="entry name" value="VitB12-dep_Met_synth_activ_sf"/>
</dbReference>
<evidence type="ECO:0008006" key="3">
    <source>
        <dbReference type="Google" id="ProtNLM"/>
    </source>
</evidence>
<dbReference type="EMBL" id="FOOX01000002">
    <property type="protein sequence ID" value="SFG16124.1"/>
    <property type="molecule type" value="Genomic_DNA"/>
</dbReference>
<dbReference type="OrthoDB" id="1805505at2"/>
<dbReference type="RefSeq" id="WP_092469141.1">
    <property type="nucleotide sequence ID" value="NZ_FOOX01000002.1"/>
</dbReference>
<protein>
    <recommendedName>
        <fullName evidence="3">Vitamin B12 dependent methionine synthase, activation domain</fullName>
    </recommendedName>
</protein>
<keyword evidence="2" id="KW-1185">Reference proteome</keyword>
<organism evidence="1 2">
    <name type="scientific">Desulfotruncus arcticus DSM 17038</name>
    <dbReference type="NCBI Taxonomy" id="1121424"/>
    <lineage>
        <taxon>Bacteria</taxon>
        <taxon>Bacillati</taxon>
        <taxon>Bacillota</taxon>
        <taxon>Clostridia</taxon>
        <taxon>Eubacteriales</taxon>
        <taxon>Desulfallaceae</taxon>
        <taxon>Desulfotruncus</taxon>
    </lineage>
</organism>
<evidence type="ECO:0000313" key="2">
    <source>
        <dbReference type="Proteomes" id="UP000199337"/>
    </source>
</evidence>
<dbReference type="Gene3D" id="3.40.109.40">
    <property type="match status" value="1"/>
</dbReference>
<proteinExistence type="predicted"/>
<name>A0A1I2PJA8_9FIRM</name>
<dbReference type="Proteomes" id="UP000199337">
    <property type="component" value="Unassembled WGS sequence"/>
</dbReference>